<dbReference type="GO" id="GO:0046872">
    <property type="term" value="F:metal ion binding"/>
    <property type="evidence" value="ECO:0007669"/>
    <property type="project" value="UniProtKB-KW"/>
</dbReference>
<evidence type="ECO:0000256" key="17">
    <source>
        <dbReference type="ARBA" id="ARBA00040616"/>
    </source>
</evidence>
<dbReference type="InterPro" id="IPR005225">
    <property type="entry name" value="Small_GTP-bd"/>
</dbReference>
<comment type="similarity">
    <text evidence="3">Belongs to the small GTPase superfamily. Arf family.</text>
</comment>
<keyword evidence="19" id="KW-0460">Magnesium</keyword>
<keyword evidence="21" id="KW-1185">Reference proteome</keyword>
<dbReference type="GO" id="GO:0005524">
    <property type="term" value="F:ATP binding"/>
    <property type="evidence" value="ECO:0007669"/>
    <property type="project" value="UniProtKB-KW"/>
</dbReference>
<dbReference type="CDD" id="cd10216">
    <property type="entry name" value="ASKHA_NBD_Arp1"/>
    <property type="match status" value="1"/>
</dbReference>
<dbReference type="PANTHER" id="PTHR11937">
    <property type="entry name" value="ACTIN"/>
    <property type="match status" value="1"/>
</dbReference>
<evidence type="ECO:0000256" key="15">
    <source>
        <dbReference type="ARBA" id="ARBA00038483"/>
    </source>
</evidence>
<dbReference type="GO" id="GO:0000139">
    <property type="term" value="C:Golgi membrane"/>
    <property type="evidence" value="ECO:0007669"/>
    <property type="project" value="UniProtKB-SubCell"/>
</dbReference>
<name>A0A662YTP3_ACIRT</name>
<feature type="binding site" evidence="19">
    <location>
        <position position="31"/>
    </location>
    <ligand>
        <name>Mg(2+)</name>
        <dbReference type="ChEBI" id="CHEBI:18420"/>
    </ligand>
</feature>
<dbReference type="SMART" id="SM00177">
    <property type="entry name" value="ARF"/>
    <property type="match status" value="1"/>
</dbReference>
<dbReference type="SMART" id="SM00268">
    <property type="entry name" value="ACTIN"/>
    <property type="match status" value="1"/>
</dbReference>
<sequence>MGLLSILRKLKSAPDQEVRILLLGLDNAGKTTLLKQLASEDISHITPTQGFNIKSVQSQGFKLNVWDIGGQRKIRPYWRNYFENTDVLIYVIDSADRKRFEETGQELAELLDEEKLSGVPVLIFANKQDLLTAAPASEIAEGLNLHTIRDRIWQIQSCSALSGEGVQPACIPCPLAVRMRSTAPASHPDSHAMESYDIIANQPVVIDNGSGVIKAGFAGDQIPKYCFPNYVGRPKHVRVMAGALEGDLFIGPKAEEHRGLLTIRYPMEHGIVKDWNDMERIWQYVYSKDQLQTFSEEHPVLLTEAPLNPRKNRERAAEVFFETFNVPALFISMQAVLSLYATGRTTGVVLDSGDGVTHAVPIYEGFAMPHSIMRIDIAGRDVSRYLRLYLRKEGYDFHTSSEFEIVKTIKERACFLSINPQKDEALDTEKVQYTLPDGSTIEIGPARFRAPELLFRPDLVGEECEGIHEVLVFAIQKSDLDLRRTLFSNIVLSGGSTLFRGFGDRLLSEVKKLAPKDVKIKISAPQERLYSTWIGGSILASLDTFKKMWVSKKEYEEDGARAIHRKTF</sequence>
<gene>
    <name evidence="20" type="ORF">EOD39_11372</name>
</gene>
<evidence type="ECO:0000256" key="10">
    <source>
        <dbReference type="ARBA" id="ARBA00023034"/>
    </source>
</evidence>
<evidence type="ECO:0000256" key="5">
    <source>
        <dbReference type="ARBA" id="ARBA00022490"/>
    </source>
</evidence>
<dbReference type="GO" id="GO:0005525">
    <property type="term" value="F:GTP binding"/>
    <property type="evidence" value="ECO:0007669"/>
    <property type="project" value="UniProtKB-KW"/>
</dbReference>
<dbReference type="GO" id="GO:0005815">
    <property type="term" value="C:microtubule organizing center"/>
    <property type="evidence" value="ECO:0007669"/>
    <property type="project" value="UniProtKB-ARBA"/>
</dbReference>
<dbReference type="FunFam" id="3.30.420.40:FF:000188">
    <property type="entry name" value="Actin like 6B"/>
    <property type="match status" value="2"/>
</dbReference>
<dbReference type="InterPro" id="IPR043129">
    <property type="entry name" value="ATPase_NBD"/>
</dbReference>
<dbReference type="FunFam" id="3.40.50.300:FF:000281">
    <property type="entry name" value="ADP-ribosylation factor-like protein 3"/>
    <property type="match status" value="1"/>
</dbReference>
<dbReference type="InterPro" id="IPR006689">
    <property type="entry name" value="Small_GTPase_ARF/SAR"/>
</dbReference>
<keyword evidence="8" id="KW-0067">ATP-binding</keyword>
<evidence type="ECO:0000256" key="8">
    <source>
        <dbReference type="ARBA" id="ARBA00022840"/>
    </source>
</evidence>
<comment type="caution">
    <text evidence="20">The sequence shown here is derived from an EMBL/GenBank/DDBJ whole genome shotgun (WGS) entry which is preliminary data.</text>
</comment>
<dbReference type="NCBIfam" id="TIGR00231">
    <property type="entry name" value="small_GTP"/>
    <property type="match status" value="1"/>
</dbReference>
<organism evidence="20 21">
    <name type="scientific">Acipenser ruthenus</name>
    <name type="common">Sterlet sturgeon</name>
    <dbReference type="NCBI Taxonomy" id="7906"/>
    <lineage>
        <taxon>Eukaryota</taxon>
        <taxon>Metazoa</taxon>
        <taxon>Chordata</taxon>
        <taxon>Craniata</taxon>
        <taxon>Vertebrata</taxon>
        <taxon>Euteleostomi</taxon>
        <taxon>Actinopterygii</taxon>
        <taxon>Chondrostei</taxon>
        <taxon>Acipenseriformes</taxon>
        <taxon>Acipenseridae</taxon>
        <taxon>Acipenser</taxon>
    </lineage>
</organism>
<keyword evidence="14" id="KW-0449">Lipoprotein</keyword>
<dbReference type="InterPro" id="IPR004000">
    <property type="entry name" value="Actin"/>
</dbReference>
<dbReference type="PROSITE" id="PS00432">
    <property type="entry name" value="ACTINS_2"/>
    <property type="match status" value="1"/>
</dbReference>
<feature type="binding site" evidence="18">
    <location>
        <begin position="24"/>
        <end position="31"/>
    </location>
    <ligand>
        <name>GTP</name>
        <dbReference type="ChEBI" id="CHEBI:37565"/>
    </ligand>
</feature>
<feature type="binding site" evidence="18">
    <location>
        <position position="70"/>
    </location>
    <ligand>
        <name>GTP</name>
        <dbReference type="ChEBI" id="CHEBI:37565"/>
    </ligand>
</feature>
<dbReference type="Gene3D" id="3.30.420.40">
    <property type="match status" value="2"/>
</dbReference>
<dbReference type="InterPro" id="IPR020902">
    <property type="entry name" value="Actin/actin-like_CS"/>
</dbReference>
<dbReference type="PRINTS" id="PR00190">
    <property type="entry name" value="ACTIN"/>
</dbReference>
<accession>A0A662YTP3</accession>
<comment type="similarity">
    <text evidence="15">Belongs to the actin family. ARP1 subfamily.</text>
</comment>
<evidence type="ECO:0000256" key="9">
    <source>
        <dbReference type="ARBA" id="ARBA00022927"/>
    </source>
</evidence>
<reference evidence="20 21" key="1">
    <citation type="submission" date="2019-01" db="EMBL/GenBank/DDBJ databases">
        <title>Draft Genome and Complete Hox-Cluster Characterization of the Sterlet Sturgeon (Acipenser ruthenus).</title>
        <authorList>
            <person name="Wei Q."/>
        </authorList>
    </citation>
    <scope>NUCLEOTIDE SEQUENCE [LARGE SCALE GENOMIC DNA]</scope>
    <source>
        <strain evidence="20">WHYD16114868_AA</strain>
        <tissue evidence="20">Blood</tissue>
    </source>
</reference>
<evidence type="ECO:0000256" key="11">
    <source>
        <dbReference type="ARBA" id="ARBA00023097"/>
    </source>
</evidence>
<dbReference type="FunFam" id="3.90.640.10:FF:000008">
    <property type="entry name" value="alpha-centractin isoform X1"/>
    <property type="match status" value="1"/>
</dbReference>
<keyword evidence="11" id="KW-0558">Oxidation</keyword>
<feature type="binding site" evidence="18">
    <location>
        <begin position="126"/>
        <end position="129"/>
    </location>
    <ligand>
        <name>GTP</name>
        <dbReference type="ChEBI" id="CHEBI:37565"/>
    </ligand>
</feature>
<evidence type="ECO:0000256" key="2">
    <source>
        <dbReference type="ARBA" id="ARBA00004255"/>
    </source>
</evidence>
<comment type="subcellular location">
    <subcellularLocation>
        <location evidence="1">Cytoplasm</location>
        <location evidence="1">Cytoskeleton</location>
    </subcellularLocation>
    <subcellularLocation>
        <location evidence="2">Golgi apparatus membrane</location>
        <topology evidence="2">Peripheral membrane protein</topology>
        <orientation evidence="2">Cytoplasmic side</orientation>
    </subcellularLocation>
</comment>
<dbReference type="InterPro" id="IPR027417">
    <property type="entry name" value="P-loop_NTPase"/>
</dbReference>
<dbReference type="InterPro" id="IPR004001">
    <property type="entry name" value="Actin_CS"/>
</dbReference>
<keyword evidence="7 18" id="KW-0547">Nucleotide-binding</keyword>
<keyword evidence="13" id="KW-0206">Cytoskeleton</keyword>
<keyword evidence="10" id="KW-0333">Golgi apparatus</keyword>
<comment type="subunit">
    <text evidence="16">Polymerization of globular actin (G-actin) leads to a structural filament (F-actin) in the form of a two-stranded helix. Each actin can bind to 4 others.</text>
</comment>
<evidence type="ECO:0000256" key="13">
    <source>
        <dbReference type="ARBA" id="ARBA00023212"/>
    </source>
</evidence>
<dbReference type="GO" id="GO:0003924">
    <property type="term" value="F:GTPase activity"/>
    <property type="evidence" value="ECO:0007669"/>
    <property type="project" value="InterPro"/>
</dbReference>
<evidence type="ECO:0000256" key="18">
    <source>
        <dbReference type="PIRSR" id="PIRSR606689-1"/>
    </source>
</evidence>
<evidence type="ECO:0000313" key="21">
    <source>
        <dbReference type="Proteomes" id="UP000289886"/>
    </source>
</evidence>
<dbReference type="Gene3D" id="3.40.50.300">
    <property type="entry name" value="P-loop containing nucleotide triphosphate hydrolases"/>
    <property type="match status" value="1"/>
</dbReference>
<keyword evidence="5" id="KW-0963">Cytoplasm</keyword>
<evidence type="ECO:0000256" key="3">
    <source>
        <dbReference type="ARBA" id="ARBA00010290"/>
    </source>
</evidence>
<evidence type="ECO:0000256" key="4">
    <source>
        <dbReference type="ARBA" id="ARBA00022448"/>
    </source>
</evidence>
<dbReference type="Pfam" id="PF00022">
    <property type="entry name" value="Actin"/>
    <property type="match status" value="1"/>
</dbReference>
<protein>
    <recommendedName>
        <fullName evidence="17">ADP-ribosylation factor-like protein 3</fullName>
    </recommendedName>
</protein>
<proteinExistence type="inferred from homology"/>
<evidence type="ECO:0000313" key="20">
    <source>
        <dbReference type="EMBL" id="RXM99515.1"/>
    </source>
</evidence>
<dbReference type="GO" id="GO:0015031">
    <property type="term" value="P:protein transport"/>
    <property type="evidence" value="ECO:0007669"/>
    <property type="project" value="UniProtKB-KW"/>
</dbReference>
<dbReference type="Proteomes" id="UP000289886">
    <property type="component" value="Unassembled WGS sequence"/>
</dbReference>
<dbReference type="PROSITE" id="PS01132">
    <property type="entry name" value="ACTINS_ACT_LIKE"/>
    <property type="match status" value="1"/>
</dbReference>
<evidence type="ECO:0000256" key="6">
    <source>
        <dbReference type="ARBA" id="ARBA00022707"/>
    </source>
</evidence>
<evidence type="ECO:0000256" key="16">
    <source>
        <dbReference type="ARBA" id="ARBA00038582"/>
    </source>
</evidence>
<dbReference type="AlphaFoldDB" id="A0A662YTP3"/>
<keyword evidence="12 18" id="KW-0342">GTP-binding</keyword>
<dbReference type="SMART" id="SM00175">
    <property type="entry name" value="RAB"/>
    <property type="match status" value="1"/>
</dbReference>
<keyword evidence="9" id="KW-0653">Protein transport</keyword>
<dbReference type="Pfam" id="PF00025">
    <property type="entry name" value="Arf"/>
    <property type="match status" value="1"/>
</dbReference>
<keyword evidence="19" id="KW-0479">Metal-binding</keyword>
<evidence type="ECO:0000256" key="7">
    <source>
        <dbReference type="ARBA" id="ARBA00022741"/>
    </source>
</evidence>
<dbReference type="SMART" id="SM00178">
    <property type="entry name" value="SAR"/>
    <property type="match status" value="1"/>
</dbReference>
<dbReference type="SUPFAM" id="SSF52540">
    <property type="entry name" value="P-loop containing nucleoside triphosphate hydrolases"/>
    <property type="match status" value="1"/>
</dbReference>
<dbReference type="SUPFAM" id="SSF53067">
    <property type="entry name" value="Actin-like ATPase domain"/>
    <property type="match status" value="2"/>
</dbReference>
<feature type="binding site" evidence="19">
    <location>
        <position position="48"/>
    </location>
    <ligand>
        <name>Mg(2+)</name>
        <dbReference type="ChEBI" id="CHEBI:18420"/>
    </ligand>
</feature>
<dbReference type="CDD" id="cd04155">
    <property type="entry name" value="Arl3"/>
    <property type="match status" value="1"/>
</dbReference>
<dbReference type="PROSITE" id="PS51417">
    <property type="entry name" value="ARF"/>
    <property type="match status" value="1"/>
</dbReference>
<evidence type="ECO:0000256" key="12">
    <source>
        <dbReference type="ARBA" id="ARBA00023134"/>
    </source>
</evidence>
<keyword evidence="4" id="KW-0813">Transport</keyword>
<dbReference type="Gene3D" id="3.90.640.10">
    <property type="entry name" value="Actin, Chain A, domain 4"/>
    <property type="match status" value="1"/>
</dbReference>
<dbReference type="EMBL" id="SCEB01000358">
    <property type="protein sequence ID" value="RXM99515.1"/>
    <property type="molecule type" value="Genomic_DNA"/>
</dbReference>
<evidence type="ECO:0000256" key="19">
    <source>
        <dbReference type="PIRSR" id="PIRSR606689-2"/>
    </source>
</evidence>
<evidence type="ECO:0000256" key="14">
    <source>
        <dbReference type="ARBA" id="ARBA00023288"/>
    </source>
</evidence>
<evidence type="ECO:0000256" key="1">
    <source>
        <dbReference type="ARBA" id="ARBA00004245"/>
    </source>
</evidence>
<keyword evidence="6" id="KW-0519">Myristate</keyword>